<reference evidence="2 3" key="1">
    <citation type="submission" date="2019-03" db="EMBL/GenBank/DDBJ databases">
        <title>Genomic Encyclopedia of Archaeal and Bacterial Type Strains, Phase II (KMG-II): from individual species to whole genera.</title>
        <authorList>
            <person name="Goeker M."/>
        </authorList>
    </citation>
    <scope>NUCLEOTIDE SEQUENCE [LARGE SCALE GENOMIC DNA]</scope>
    <source>
        <strain evidence="2 3">DSM 27697</strain>
    </source>
</reference>
<dbReference type="EMBL" id="SMFU01000014">
    <property type="protein sequence ID" value="TCK02711.1"/>
    <property type="molecule type" value="Genomic_DNA"/>
</dbReference>
<keyword evidence="3" id="KW-1185">Reference proteome</keyword>
<sequence>MKRRHFSMQSLLLMILLVLLSPWEAALAVQSCHQIVGTTPAAVVKAGQCDGETSVCDSNHSVGCCQAFCLLKARAAQSFVTPIVPVSRGWQQEALQSPLPGHARQLLHPPAS</sequence>
<feature type="signal peptide" evidence="1">
    <location>
        <begin position="1"/>
        <end position="28"/>
    </location>
</feature>
<dbReference type="Proteomes" id="UP000294546">
    <property type="component" value="Unassembled WGS sequence"/>
</dbReference>
<keyword evidence="1" id="KW-0732">Signal</keyword>
<feature type="chain" id="PRO_5020392580" evidence="1">
    <location>
        <begin position="29"/>
        <end position="112"/>
    </location>
</feature>
<proteinExistence type="predicted"/>
<organism evidence="2 3">
    <name type="scientific">Marinobacterium mangrovicola</name>
    <dbReference type="NCBI Taxonomy" id="1476959"/>
    <lineage>
        <taxon>Bacteria</taxon>
        <taxon>Pseudomonadati</taxon>
        <taxon>Pseudomonadota</taxon>
        <taxon>Gammaproteobacteria</taxon>
        <taxon>Oceanospirillales</taxon>
        <taxon>Oceanospirillaceae</taxon>
        <taxon>Marinobacterium</taxon>
    </lineage>
</organism>
<dbReference type="RefSeq" id="WP_132297910.1">
    <property type="nucleotide sequence ID" value="NZ_SMFU01000014.1"/>
</dbReference>
<dbReference type="OrthoDB" id="9929142at2"/>
<protein>
    <submittedName>
        <fullName evidence="2">Uncharacterized protein</fullName>
    </submittedName>
</protein>
<evidence type="ECO:0000313" key="3">
    <source>
        <dbReference type="Proteomes" id="UP000294546"/>
    </source>
</evidence>
<comment type="caution">
    <text evidence="2">The sequence shown here is derived from an EMBL/GenBank/DDBJ whole genome shotgun (WGS) entry which is preliminary data.</text>
</comment>
<evidence type="ECO:0000256" key="1">
    <source>
        <dbReference type="SAM" id="SignalP"/>
    </source>
</evidence>
<accession>A0A4R1G7N6</accession>
<gene>
    <name evidence="2" type="ORF">CLV83_4408</name>
</gene>
<evidence type="ECO:0000313" key="2">
    <source>
        <dbReference type="EMBL" id="TCK02711.1"/>
    </source>
</evidence>
<dbReference type="AlphaFoldDB" id="A0A4R1G7N6"/>
<name>A0A4R1G7N6_9GAMM</name>